<dbReference type="Proteomes" id="UP000624404">
    <property type="component" value="Unassembled WGS sequence"/>
</dbReference>
<comment type="caution">
    <text evidence="1">The sequence shown here is derived from an EMBL/GenBank/DDBJ whole genome shotgun (WGS) entry which is preliminary data.</text>
</comment>
<evidence type="ECO:0000313" key="1">
    <source>
        <dbReference type="EMBL" id="CAD6443958.1"/>
    </source>
</evidence>
<evidence type="ECO:0000313" key="2">
    <source>
        <dbReference type="Proteomes" id="UP000624404"/>
    </source>
</evidence>
<name>A0A8H2VTB6_9HELO</name>
<organism evidence="1 2">
    <name type="scientific">Sclerotinia trifoliorum</name>
    <dbReference type="NCBI Taxonomy" id="28548"/>
    <lineage>
        <taxon>Eukaryota</taxon>
        <taxon>Fungi</taxon>
        <taxon>Dikarya</taxon>
        <taxon>Ascomycota</taxon>
        <taxon>Pezizomycotina</taxon>
        <taxon>Leotiomycetes</taxon>
        <taxon>Helotiales</taxon>
        <taxon>Sclerotiniaceae</taxon>
        <taxon>Sclerotinia</taxon>
    </lineage>
</organism>
<sequence>MLNCGCEIVIRPYNGNIMDSTLKRDHPNTATHHLPRALSLINDKLPGNDAVAGSTIAVVLSMSHYTGYKINLDLSQGLYIFEGSKRWLRWLRWWWHCEPGMEELPLAQKIFRS</sequence>
<reference evidence="1" key="1">
    <citation type="submission" date="2020-10" db="EMBL/GenBank/DDBJ databases">
        <authorList>
            <person name="Kusch S."/>
        </authorList>
    </citation>
    <scope>NUCLEOTIDE SEQUENCE</scope>
    <source>
        <strain evidence="1">SwB9</strain>
    </source>
</reference>
<dbReference type="OrthoDB" id="3541961at2759"/>
<protein>
    <submittedName>
        <fullName evidence="1">3268fab4-8622-4abe-b26d-83fc41660658</fullName>
    </submittedName>
</protein>
<proteinExistence type="predicted"/>
<dbReference type="AlphaFoldDB" id="A0A8H2VTB6"/>
<gene>
    <name evidence="1" type="ORF">SCLTRI_LOCUS3756</name>
</gene>
<dbReference type="EMBL" id="CAJHIA010000011">
    <property type="protein sequence ID" value="CAD6443958.1"/>
    <property type="molecule type" value="Genomic_DNA"/>
</dbReference>
<keyword evidence="2" id="KW-1185">Reference proteome</keyword>
<accession>A0A8H2VTB6</accession>